<proteinExistence type="inferred from homology"/>
<keyword evidence="3 7" id="KW-0223">Dioxygenase</keyword>
<dbReference type="InterPro" id="IPR042098">
    <property type="entry name" value="TauD-like_sf"/>
</dbReference>
<name>A0ABX0FS52_9BURK</name>
<dbReference type="Proteomes" id="UP000666369">
    <property type="component" value="Unassembled WGS sequence"/>
</dbReference>
<accession>A0ABX0FS52</accession>
<reference evidence="7 8" key="1">
    <citation type="submission" date="2020-01" db="EMBL/GenBank/DDBJ databases">
        <authorList>
            <person name="Lee S.D."/>
        </authorList>
    </citation>
    <scope>NUCLEOTIDE SEQUENCE [LARGE SCALE GENOMIC DNA]</scope>
    <source>
        <strain evidence="7 8">SAP-35</strain>
    </source>
</reference>
<dbReference type="InterPro" id="IPR051178">
    <property type="entry name" value="TfdA_dioxygenase"/>
</dbReference>
<comment type="caution">
    <text evidence="7">The sequence shown here is derived from an EMBL/GenBank/DDBJ whole genome shotgun (WGS) entry which is preliminary data.</text>
</comment>
<evidence type="ECO:0000256" key="5">
    <source>
        <dbReference type="ARBA" id="ARBA00023004"/>
    </source>
</evidence>
<gene>
    <name evidence="7" type="ORF">GW587_24815</name>
</gene>
<dbReference type="PANTHER" id="PTHR43779">
    <property type="entry name" value="DIOXYGENASE RV0097-RELATED"/>
    <property type="match status" value="1"/>
</dbReference>
<protein>
    <submittedName>
        <fullName evidence="7">TauD/TfdA family dioxygenase</fullName>
    </submittedName>
</protein>
<dbReference type="Pfam" id="PF02668">
    <property type="entry name" value="TauD"/>
    <property type="match status" value="1"/>
</dbReference>
<dbReference type="RefSeq" id="WP_166107599.1">
    <property type="nucleotide sequence ID" value="NZ_JAADJT010000013.1"/>
</dbReference>
<reference evidence="8" key="2">
    <citation type="submission" date="2023-07" db="EMBL/GenBank/DDBJ databases">
        <title>Duganella aceri sp. nov., isolated from tree sap.</title>
        <authorList>
            <person name="Kim I.S."/>
        </authorList>
    </citation>
    <scope>NUCLEOTIDE SEQUENCE [LARGE SCALE GENOMIC DNA]</scope>
    <source>
        <strain evidence="8">SAP-35</strain>
    </source>
</reference>
<evidence type="ECO:0000256" key="3">
    <source>
        <dbReference type="ARBA" id="ARBA00022964"/>
    </source>
</evidence>
<evidence type="ECO:0000256" key="4">
    <source>
        <dbReference type="ARBA" id="ARBA00023002"/>
    </source>
</evidence>
<dbReference type="PANTHER" id="PTHR43779:SF3">
    <property type="entry name" value="(3R)-3-[(CARBOXYMETHYL)AMINO]FATTY ACID OXYGENASE_DECARBOXYLASE"/>
    <property type="match status" value="1"/>
</dbReference>
<feature type="domain" description="TauD/TfdA-like" evidence="6">
    <location>
        <begin position="3"/>
        <end position="243"/>
    </location>
</feature>
<dbReference type="SUPFAM" id="SSF51197">
    <property type="entry name" value="Clavaminate synthase-like"/>
    <property type="match status" value="1"/>
</dbReference>
<keyword evidence="5" id="KW-0408">Iron</keyword>
<dbReference type="Gene3D" id="3.60.130.10">
    <property type="entry name" value="Clavaminate synthase-like"/>
    <property type="match status" value="1"/>
</dbReference>
<keyword evidence="4" id="KW-0560">Oxidoreductase</keyword>
<evidence type="ECO:0000259" key="6">
    <source>
        <dbReference type="Pfam" id="PF02668"/>
    </source>
</evidence>
<dbReference type="EMBL" id="JAADJT010000013">
    <property type="protein sequence ID" value="NGZ87468.1"/>
    <property type="molecule type" value="Genomic_DNA"/>
</dbReference>
<keyword evidence="8" id="KW-1185">Reference proteome</keyword>
<keyword evidence="2" id="KW-0479">Metal-binding</keyword>
<evidence type="ECO:0000256" key="2">
    <source>
        <dbReference type="ARBA" id="ARBA00022723"/>
    </source>
</evidence>
<evidence type="ECO:0000313" key="7">
    <source>
        <dbReference type="EMBL" id="NGZ87468.1"/>
    </source>
</evidence>
<dbReference type="InterPro" id="IPR003819">
    <property type="entry name" value="TauD/TfdA-like"/>
</dbReference>
<evidence type="ECO:0000313" key="8">
    <source>
        <dbReference type="Proteomes" id="UP000666369"/>
    </source>
</evidence>
<evidence type="ECO:0000256" key="1">
    <source>
        <dbReference type="ARBA" id="ARBA00005896"/>
    </source>
</evidence>
<comment type="similarity">
    <text evidence="1">Belongs to the TfdA dioxygenase family.</text>
</comment>
<sequence length="255" mass="28109">MHITPLPAGFGVSIDGLDLRRADPAVTEQLRAALLEHGLLVIRDQSLTPQEQVAATRLFGSLETFPTMRGQIDGMPEIFRVASRPEDGHVEVGRYWHSDGSFREDPTPISFWYSVARSEQGGDTLFTDLQRAWSELEPEIQQEFAGLNTAHRNGVVHPLMLRHPMTGVPALYLNLGLTAGVLGHSPQHSQALMQAVERHYSRPGATYRHQWLAGDVVVADNLHVAHKATPISPGQRRILNRTTVRADGVVWGAAA</sequence>
<dbReference type="GO" id="GO:0051213">
    <property type="term" value="F:dioxygenase activity"/>
    <property type="evidence" value="ECO:0007669"/>
    <property type="project" value="UniProtKB-KW"/>
</dbReference>
<organism evidence="7 8">
    <name type="scientific">Duganella aceris</name>
    <dbReference type="NCBI Taxonomy" id="2703883"/>
    <lineage>
        <taxon>Bacteria</taxon>
        <taxon>Pseudomonadati</taxon>
        <taxon>Pseudomonadota</taxon>
        <taxon>Betaproteobacteria</taxon>
        <taxon>Burkholderiales</taxon>
        <taxon>Oxalobacteraceae</taxon>
        <taxon>Telluria group</taxon>
        <taxon>Duganella</taxon>
    </lineage>
</organism>